<dbReference type="InterPro" id="IPR046342">
    <property type="entry name" value="CBS_dom_sf"/>
</dbReference>
<dbReference type="Pfam" id="PF01769">
    <property type="entry name" value="MgtE"/>
    <property type="match status" value="1"/>
</dbReference>
<evidence type="ECO:0000313" key="12">
    <source>
        <dbReference type="Proteomes" id="UP000595332"/>
    </source>
</evidence>
<dbReference type="PROSITE" id="PS51371">
    <property type="entry name" value="CBS"/>
    <property type="match status" value="1"/>
</dbReference>
<comment type="function">
    <text evidence="9">Acts as a magnesium transporter.</text>
</comment>
<keyword evidence="7 9" id="KW-0472">Membrane</keyword>
<dbReference type="Proteomes" id="UP000595332">
    <property type="component" value="Chromosome"/>
</dbReference>
<evidence type="ECO:0000256" key="7">
    <source>
        <dbReference type="ARBA" id="ARBA00023136"/>
    </source>
</evidence>
<evidence type="ECO:0000256" key="2">
    <source>
        <dbReference type="ARBA" id="ARBA00009749"/>
    </source>
</evidence>
<evidence type="ECO:0000313" key="11">
    <source>
        <dbReference type="EMBL" id="BBB29031.1"/>
    </source>
</evidence>
<feature type="transmembrane region" description="Helical" evidence="9">
    <location>
        <begin position="289"/>
        <end position="309"/>
    </location>
</feature>
<dbReference type="InterPro" id="IPR006669">
    <property type="entry name" value="MgtE_transporter"/>
</dbReference>
<sequence>MQSINSEKSEQISVERVVNDIHNNNLPLLREFLDTSSPREIADLLVSILPTQRTIIWELLSEPKKSEVIPWLRADIRPGLIEEMDDAQLFIAAETMDVDDLADVLGDFPDQVTQSIIEALETDNRKRLETVLSYPEGSAGRLMRTEVLSVRKDVTFSVVLRWLRRHEKLPSLTDALMVTDEEGYYLGKLELANIVTGSPETKVIDAMVGTAEAVRFDAEEHEVASLFEKRELISVAVTDADGKLCGRITVDDVVNVIRHEADQAFLKSGGVAQEEDLFSPIMPSARRRGVWLGINLITVFMAVWVIGLFEAALNQIVALAVLMPVTASMGGIAGNQTLTLIIRGQAMDQVSRLNALWLVRKELAVGALNGLVWAFLVAIVSLLWFKDTYLSLIIAIALFINLLVASLSGVLIPLTLKRMKIDPALSGAVILTTVTDVVGFLSFLGLASIFLL</sequence>
<dbReference type="RefSeq" id="WP_201349669.1">
    <property type="nucleotide sequence ID" value="NZ_AP014546.1"/>
</dbReference>
<evidence type="ECO:0000256" key="9">
    <source>
        <dbReference type="RuleBase" id="RU362011"/>
    </source>
</evidence>
<evidence type="ECO:0000256" key="5">
    <source>
        <dbReference type="ARBA" id="ARBA00022842"/>
    </source>
</evidence>
<reference evidence="11 12" key="1">
    <citation type="journal article" date="2008" name="Int. J. Syst. Evol. Microbiol.">
        <title>Neptunomonas japonica sp. nov., an Osedax japonicus symbiont-like bacterium isolated from sediment adjacent to sperm whale carcasses off Kagoshima, Japan.</title>
        <authorList>
            <person name="Miyazaki M."/>
            <person name="Nogi Y."/>
            <person name="Fujiwara Y."/>
            <person name="Kawato M."/>
            <person name="Kubokawa K."/>
            <person name="Horikoshi K."/>
        </authorList>
    </citation>
    <scope>NUCLEOTIDE SEQUENCE [LARGE SCALE GENOMIC DNA]</scope>
    <source>
        <strain evidence="11 12">JAMM 1380</strain>
    </source>
</reference>
<dbReference type="Gene3D" id="3.10.580.10">
    <property type="entry name" value="CBS-domain"/>
    <property type="match status" value="1"/>
</dbReference>
<dbReference type="Pfam" id="PF00571">
    <property type="entry name" value="CBS"/>
    <property type="match status" value="1"/>
</dbReference>
<dbReference type="CDD" id="cd04606">
    <property type="entry name" value="CBS_pair_Mg_transporter"/>
    <property type="match status" value="1"/>
</dbReference>
<dbReference type="NCBIfam" id="TIGR00400">
    <property type="entry name" value="mgtE"/>
    <property type="match status" value="1"/>
</dbReference>
<keyword evidence="6 9" id="KW-1133">Transmembrane helix</keyword>
<feature type="transmembrane region" description="Helical" evidence="9">
    <location>
        <begin position="428"/>
        <end position="451"/>
    </location>
</feature>
<dbReference type="EMBL" id="AP014546">
    <property type="protein sequence ID" value="BBB29031.1"/>
    <property type="molecule type" value="Genomic_DNA"/>
</dbReference>
<dbReference type="PANTHER" id="PTHR43773">
    <property type="entry name" value="MAGNESIUM TRANSPORTER MGTE"/>
    <property type="match status" value="1"/>
</dbReference>
<keyword evidence="12" id="KW-1185">Reference proteome</keyword>
<evidence type="ECO:0000256" key="1">
    <source>
        <dbReference type="ARBA" id="ARBA00004141"/>
    </source>
</evidence>
<dbReference type="SUPFAM" id="SSF158791">
    <property type="entry name" value="MgtE N-terminal domain-like"/>
    <property type="match status" value="1"/>
</dbReference>
<dbReference type="SMART" id="SM00924">
    <property type="entry name" value="MgtE_N"/>
    <property type="match status" value="1"/>
</dbReference>
<feature type="transmembrane region" description="Helical" evidence="9">
    <location>
        <begin position="391"/>
        <end position="416"/>
    </location>
</feature>
<dbReference type="GO" id="GO:0005886">
    <property type="term" value="C:plasma membrane"/>
    <property type="evidence" value="ECO:0007669"/>
    <property type="project" value="UniProtKB-SubCell"/>
</dbReference>
<dbReference type="InterPro" id="IPR038076">
    <property type="entry name" value="MgtE_N_sf"/>
</dbReference>
<keyword evidence="4 9" id="KW-0812">Transmembrane</keyword>
<dbReference type="GO" id="GO:0015095">
    <property type="term" value="F:magnesium ion transmembrane transporter activity"/>
    <property type="evidence" value="ECO:0007669"/>
    <property type="project" value="UniProtKB-UniRule"/>
</dbReference>
<comment type="subunit">
    <text evidence="9">Homodimer.</text>
</comment>
<gene>
    <name evidence="11" type="ORF">NEJAP_1074</name>
</gene>
<dbReference type="SUPFAM" id="SSF54631">
    <property type="entry name" value="CBS-domain pair"/>
    <property type="match status" value="1"/>
</dbReference>
<dbReference type="KEGG" id="njp:NEJAP_1074"/>
<dbReference type="PANTHER" id="PTHR43773:SF1">
    <property type="entry name" value="MAGNESIUM TRANSPORTER MGTE"/>
    <property type="match status" value="1"/>
</dbReference>
<keyword evidence="5 9" id="KW-0460">Magnesium</keyword>
<evidence type="ECO:0000259" key="10">
    <source>
        <dbReference type="PROSITE" id="PS51371"/>
    </source>
</evidence>
<dbReference type="Pfam" id="PF03448">
    <property type="entry name" value="MgtE_N"/>
    <property type="match status" value="1"/>
</dbReference>
<keyword evidence="3 9" id="KW-0813">Transport</keyword>
<dbReference type="InterPro" id="IPR036739">
    <property type="entry name" value="SLC41_membr_dom_sf"/>
</dbReference>
<comment type="similarity">
    <text evidence="2 9">Belongs to the SLC41A transporter family.</text>
</comment>
<organism evidence="11 12">
    <name type="scientific">Neptunomonas japonica JAMM 1380</name>
    <dbReference type="NCBI Taxonomy" id="1441457"/>
    <lineage>
        <taxon>Bacteria</taxon>
        <taxon>Pseudomonadati</taxon>
        <taxon>Pseudomonadota</taxon>
        <taxon>Gammaproteobacteria</taxon>
        <taxon>Oceanospirillales</taxon>
        <taxon>Oceanospirillaceae</taxon>
        <taxon>Neptunomonas</taxon>
    </lineage>
</organism>
<feature type="transmembrane region" description="Helical" evidence="9">
    <location>
        <begin position="315"/>
        <end position="342"/>
    </location>
</feature>
<proteinExistence type="inferred from homology"/>
<dbReference type="InterPro" id="IPR006667">
    <property type="entry name" value="SLC41_membr_dom"/>
</dbReference>
<feature type="transmembrane region" description="Helical" evidence="9">
    <location>
        <begin position="363"/>
        <end position="385"/>
    </location>
</feature>
<evidence type="ECO:0000256" key="3">
    <source>
        <dbReference type="ARBA" id="ARBA00022448"/>
    </source>
</evidence>
<dbReference type="InterPro" id="IPR000644">
    <property type="entry name" value="CBS_dom"/>
</dbReference>
<dbReference type="Gene3D" id="1.10.357.20">
    <property type="entry name" value="SLC41 divalent cation transporters, integral membrane domain"/>
    <property type="match status" value="1"/>
</dbReference>
<accession>A0A7R6PH34</accession>
<keyword evidence="8" id="KW-0129">CBS domain</keyword>
<dbReference type="GO" id="GO:0046872">
    <property type="term" value="F:metal ion binding"/>
    <property type="evidence" value="ECO:0007669"/>
    <property type="project" value="UniProtKB-KW"/>
</dbReference>
<keyword evidence="9" id="KW-0479">Metal-binding</keyword>
<evidence type="ECO:0000256" key="4">
    <source>
        <dbReference type="ARBA" id="ARBA00022692"/>
    </source>
</evidence>
<feature type="domain" description="CBS" evidence="10">
    <location>
        <begin position="207"/>
        <end position="263"/>
    </location>
</feature>
<protein>
    <recommendedName>
        <fullName evidence="9">Magnesium transporter MgtE</fullName>
    </recommendedName>
</protein>
<dbReference type="AlphaFoldDB" id="A0A7R6PH34"/>
<evidence type="ECO:0000256" key="6">
    <source>
        <dbReference type="ARBA" id="ARBA00022989"/>
    </source>
</evidence>
<comment type="subcellular location">
    <subcellularLocation>
        <location evidence="9">Cell membrane</location>
        <topology evidence="9">Multi-pass membrane protein</topology>
    </subcellularLocation>
    <subcellularLocation>
        <location evidence="1">Membrane</location>
        <topology evidence="1">Multi-pass membrane protein</topology>
    </subcellularLocation>
</comment>
<evidence type="ECO:0000256" key="8">
    <source>
        <dbReference type="PROSITE-ProRule" id="PRU00703"/>
    </source>
</evidence>
<dbReference type="SUPFAM" id="SSF161093">
    <property type="entry name" value="MgtE membrane domain-like"/>
    <property type="match status" value="1"/>
</dbReference>
<dbReference type="Gene3D" id="1.25.60.10">
    <property type="entry name" value="MgtE N-terminal domain-like"/>
    <property type="match status" value="1"/>
</dbReference>
<name>A0A7R6PH34_9GAMM</name>
<dbReference type="InterPro" id="IPR006668">
    <property type="entry name" value="Mg_transptr_MgtE_intracell_dom"/>
</dbReference>
<keyword evidence="9" id="KW-1003">Cell membrane</keyword>